<dbReference type="InterPro" id="IPR002048">
    <property type="entry name" value="EF_hand_dom"/>
</dbReference>
<dbReference type="Pfam" id="PF13499">
    <property type="entry name" value="EF-hand_7"/>
    <property type="match status" value="1"/>
</dbReference>
<dbReference type="RefSeq" id="XP_020900776.1">
    <property type="nucleotide sequence ID" value="XM_021045117.2"/>
</dbReference>
<dbReference type="Gene3D" id="1.10.238.10">
    <property type="entry name" value="EF-hand"/>
    <property type="match status" value="1"/>
</dbReference>
<dbReference type="KEGG" id="epa:110239403"/>
<dbReference type="PROSITE" id="PS50222">
    <property type="entry name" value="EF_HAND_2"/>
    <property type="match status" value="1"/>
</dbReference>
<keyword evidence="8" id="KW-1185">Reference proteome</keyword>
<proteinExistence type="predicted"/>
<dbReference type="OMA" id="NIAGHIR"/>
<feature type="region of interest" description="Disordered" evidence="4">
    <location>
        <begin position="174"/>
        <end position="201"/>
    </location>
</feature>
<dbReference type="InterPro" id="IPR018247">
    <property type="entry name" value="EF_Hand_1_Ca_BS"/>
</dbReference>
<dbReference type="Proteomes" id="UP000887567">
    <property type="component" value="Unplaced"/>
</dbReference>
<dbReference type="AlphaFoldDB" id="A0A913X8Z3"/>
<dbReference type="InterPro" id="IPR011992">
    <property type="entry name" value="EF-hand-dom_pair"/>
</dbReference>
<reference evidence="7" key="1">
    <citation type="submission" date="2022-11" db="UniProtKB">
        <authorList>
            <consortium name="EnsemblMetazoa"/>
        </authorList>
    </citation>
    <scope>IDENTIFICATION</scope>
</reference>
<dbReference type="GO" id="GO:0005509">
    <property type="term" value="F:calcium ion binding"/>
    <property type="evidence" value="ECO:0007669"/>
    <property type="project" value="InterPro"/>
</dbReference>
<feature type="domain" description="EF-hand" evidence="6">
    <location>
        <begin position="90"/>
        <end position="125"/>
    </location>
</feature>
<evidence type="ECO:0000256" key="2">
    <source>
        <dbReference type="ARBA" id="ARBA00022737"/>
    </source>
</evidence>
<dbReference type="GeneID" id="110239403"/>
<dbReference type="PANTHER" id="PTHR23104:SF13">
    <property type="entry name" value="EF-HAND DOMAIN-CONTAINING PROTEIN"/>
    <property type="match status" value="1"/>
</dbReference>
<dbReference type="PROSITE" id="PS00018">
    <property type="entry name" value="EF_HAND_1"/>
    <property type="match status" value="2"/>
</dbReference>
<accession>A0A913X8Z3</accession>
<feature type="compositionally biased region" description="Low complexity" evidence="4">
    <location>
        <begin position="188"/>
        <end position="201"/>
    </location>
</feature>
<evidence type="ECO:0000256" key="3">
    <source>
        <dbReference type="ARBA" id="ARBA00022837"/>
    </source>
</evidence>
<evidence type="ECO:0000313" key="8">
    <source>
        <dbReference type="Proteomes" id="UP000887567"/>
    </source>
</evidence>
<dbReference type="SUPFAM" id="SSF47473">
    <property type="entry name" value="EF-hand"/>
    <property type="match status" value="1"/>
</dbReference>
<evidence type="ECO:0000256" key="4">
    <source>
        <dbReference type="SAM" id="MobiDB-lite"/>
    </source>
</evidence>
<dbReference type="EnsemblMetazoa" id="XM_021045117.2">
    <property type="protein sequence ID" value="XP_020900776.1"/>
    <property type="gene ID" value="LOC110239403"/>
</dbReference>
<protein>
    <recommendedName>
        <fullName evidence="6">EF-hand domain-containing protein</fullName>
    </recommendedName>
</protein>
<feature type="chain" id="PRO_5036780817" description="EF-hand domain-containing protein" evidence="5">
    <location>
        <begin position="25"/>
        <end position="201"/>
    </location>
</feature>
<keyword evidence="3" id="KW-0106">Calcium</keyword>
<dbReference type="PANTHER" id="PTHR23104">
    <property type="entry name" value="MULTIPLE COAGULATION FACTOR DEFICIENCY PROTEIN 2 NEURAL STEM CELL DERIVED NEURONAL SURVIVAL PROTEIN"/>
    <property type="match status" value="1"/>
</dbReference>
<name>A0A913X8Z3_EXADI</name>
<dbReference type="OrthoDB" id="289247at2759"/>
<feature type="signal peptide" evidence="5">
    <location>
        <begin position="1"/>
        <end position="24"/>
    </location>
</feature>
<evidence type="ECO:0000313" key="7">
    <source>
        <dbReference type="EnsemblMetazoa" id="XP_020900776.1"/>
    </source>
</evidence>
<evidence type="ECO:0000256" key="1">
    <source>
        <dbReference type="ARBA" id="ARBA00022729"/>
    </source>
</evidence>
<keyword evidence="2" id="KW-0677">Repeat</keyword>
<evidence type="ECO:0000259" key="6">
    <source>
        <dbReference type="PROSITE" id="PS50222"/>
    </source>
</evidence>
<organism evidence="7 8">
    <name type="scientific">Exaiptasia diaphana</name>
    <name type="common">Tropical sea anemone</name>
    <name type="synonym">Aiptasia pulchella</name>
    <dbReference type="NCBI Taxonomy" id="2652724"/>
    <lineage>
        <taxon>Eukaryota</taxon>
        <taxon>Metazoa</taxon>
        <taxon>Cnidaria</taxon>
        <taxon>Anthozoa</taxon>
        <taxon>Hexacorallia</taxon>
        <taxon>Actiniaria</taxon>
        <taxon>Aiptasiidae</taxon>
        <taxon>Exaiptasia</taxon>
    </lineage>
</organism>
<sequence>MCMKNIAGHIRYFVLLILLILCAAHENHDETGQDSEDYHAKSSNERNHLLAHIADRMDLDGEGLRHIQKHLKDVAGNYSSSDVEDIEKGDNQKGMFYFFKLHDYDNNNKLDGLELMSALSDFHHEDTVKDEKEGGEKFLEDEVVKIADELLEKHDLDRDGMIDYAEMMNTEINSLMTELDKNDELSKQQQHQQQQEQQKQQ</sequence>
<dbReference type="InterPro" id="IPR052110">
    <property type="entry name" value="MCFD2-like"/>
</dbReference>
<keyword evidence="1 5" id="KW-0732">Signal</keyword>
<evidence type="ECO:0000256" key="5">
    <source>
        <dbReference type="SAM" id="SignalP"/>
    </source>
</evidence>